<keyword evidence="1" id="KW-1133">Transmembrane helix</keyword>
<dbReference type="Pfam" id="PF02995">
    <property type="entry name" value="DUF229"/>
    <property type="match status" value="1"/>
</dbReference>
<dbReference type="PANTHER" id="PTHR10974:SF73">
    <property type="entry name" value="FI21235P1"/>
    <property type="match status" value="1"/>
</dbReference>
<keyword evidence="3" id="KW-1185">Reference proteome</keyword>
<name>A0AAV6VL46_9ARAC</name>
<gene>
    <name evidence="2" type="ORF">JTE90_011370</name>
</gene>
<dbReference type="InterPro" id="IPR004245">
    <property type="entry name" value="DUF229"/>
</dbReference>
<feature type="transmembrane region" description="Helical" evidence="1">
    <location>
        <begin position="106"/>
        <end position="125"/>
    </location>
</feature>
<evidence type="ECO:0008006" key="4">
    <source>
        <dbReference type="Google" id="ProtNLM"/>
    </source>
</evidence>
<comment type="caution">
    <text evidence="2">The sequence shown here is derived from an EMBL/GenBank/DDBJ whole genome shotgun (WGS) entry which is preliminary data.</text>
</comment>
<protein>
    <recommendedName>
        <fullName evidence="4">DUF229 domain containing protein</fullName>
    </recommendedName>
</protein>
<dbReference type="EMBL" id="JAFNEN010000058">
    <property type="protein sequence ID" value="KAG8197215.1"/>
    <property type="molecule type" value="Genomic_DNA"/>
</dbReference>
<dbReference type="CDD" id="cd16021">
    <property type="entry name" value="ALP_like"/>
    <property type="match status" value="1"/>
</dbReference>
<evidence type="ECO:0000256" key="1">
    <source>
        <dbReference type="SAM" id="Phobius"/>
    </source>
</evidence>
<keyword evidence="1" id="KW-0472">Membrane</keyword>
<organism evidence="2 3">
    <name type="scientific">Oedothorax gibbosus</name>
    <dbReference type="NCBI Taxonomy" id="931172"/>
    <lineage>
        <taxon>Eukaryota</taxon>
        <taxon>Metazoa</taxon>
        <taxon>Ecdysozoa</taxon>
        <taxon>Arthropoda</taxon>
        <taxon>Chelicerata</taxon>
        <taxon>Arachnida</taxon>
        <taxon>Araneae</taxon>
        <taxon>Araneomorphae</taxon>
        <taxon>Entelegynae</taxon>
        <taxon>Araneoidea</taxon>
        <taxon>Linyphiidae</taxon>
        <taxon>Erigoninae</taxon>
        <taxon>Oedothorax</taxon>
    </lineage>
</organism>
<dbReference type="InterPro" id="IPR017850">
    <property type="entry name" value="Alkaline_phosphatase_core_sf"/>
</dbReference>
<dbReference type="Proteomes" id="UP000827092">
    <property type="component" value="Unassembled WGS sequence"/>
</dbReference>
<dbReference type="FunFam" id="3.40.720.10:FF:000017">
    <property type="entry name" value="Predicted protein"/>
    <property type="match status" value="1"/>
</dbReference>
<dbReference type="AlphaFoldDB" id="A0AAV6VL46"/>
<sequence>MIYKEVLHMQKLLIEIGKAPDRMQAEETNVASSLEHWLDVLENDVLTPYKSQIEKRMKQALTPIHYLANMCPKFMGKRLSSEQEYIAEEWAPAGGGSMMRVVRPRFAALVLAAFLAALCLHTLLFSRRSPTIEEIQRGDEAIELACKHPDLDYRNPLILKHIADLGDLDCKREMDWVEIYKGVVSINKIIAKRHGRISCTLTYLNRVDDFSSVKGRTDLLTSDLGSIPLQGDYFHVKCDAKDGLKWKNTMAGVLRNETAVKRANAAVAPEHATKLNVLMFGLDSMSRLHYMRKLPKTYKYLTEVLKASVLKGYNIVGDGTPQALIPMLTGFSEPELPETRKRMEEANYVNVYPFAWKNFSESGYVTAYAEDCPYTGVFTYRLKGFDQLPTDHYMRSFYLEVDRVMKEHAKYCLGNKPRHLVMMDWLRHFYNAYPDVPKFAFGFHGELSHDDYNLVGYADSDLERFLIDLNESGILNNTLLVLLSDHGHRFSSIREMQQGKQEERLPFFALALPPWFREKYPGMARNLMINEHRLVTPFDIHATLMSLLEPQNVPEMGHLLHRSISVFSEIPQERTCTLAAIEPHWCACLSWAKLPAEDPIASEVSRAVVDFINRLTEPQRAVCEPLRLREVTRAEKMQPNRALLKFRKNADRDGFVGDFTDDTRLTDVLYQVQLRADPSDALYEASVRHDTTTKTFRVKEDELSRVNMYAGQEHCIHDAYPNLRKYCYCKTQL</sequence>
<dbReference type="GO" id="GO:0005615">
    <property type="term" value="C:extracellular space"/>
    <property type="evidence" value="ECO:0007669"/>
    <property type="project" value="TreeGrafter"/>
</dbReference>
<dbReference type="SUPFAM" id="SSF53649">
    <property type="entry name" value="Alkaline phosphatase-like"/>
    <property type="match status" value="1"/>
</dbReference>
<dbReference type="PANTHER" id="PTHR10974">
    <property type="entry name" value="FI08016P-RELATED"/>
    <property type="match status" value="1"/>
</dbReference>
<proteinExistence type="predicted"/>
<evidence type="ECO:0000313" key="3">
    <source>
        <dbReference type="Proteomes" id="UP000827092"/>
    </source>
</evidence>
<dbReference type="Gene3D" id="3.40.720.10">
    <property type="entry name" value="Alkaline Phosphatase, subunit A"/>
    <property type="match status" value="1"/>
</dbReference>
<accession>A0AAV6VL46</accession>
<reference evidence="2 3" key="1">
    <citation type="journal article" date="2022" name="Nat. Ecol. Evol.">
        <title>A masculinizing supergene underlies an exaggerated male reproductive morph in a spider.</title>
        <authorList>
            <person name="Hendrickx F."/>
            <person name="De Corte Z."/>
            <person name="Sonet G."/>
            <person name="Van Belleghem S.M."/>
            <person name="Kostlbacher S."/>
            <person name="Vangestel C."/>
        </authorList>
    </citation>
    <scope>NUCLEOTIDE SEQUENCE [LARGE SCALE GENOMIC DNA]</scope>
    <source>
        <strain evidence="2">W744_W776</strain>
    </source>
</reference>
<keyword evidence="1" id="KW-0812">Transmembrane</keyword>
<evidence type="ECO:0000313" key="2">
    <source>
        <dbReference type="EMBL" id="KAG8197215.1"/>
    </source>
</evidence>